<sequence>MNDIKEKIADYINQHKSSLLYNIDHRSIEQSVMGLINGNKAAGNILNIDDTTIKERVYKEIGQQETKQALQIKEEGVVVYSQNSFVVSPRPAVYHDNGTTQPPQQQEKLQINSFDMQILSKYNLIFRQCEFNVGLSMDYGLKCRQVAFYDCAFNDKWLIKNLSVDDTFSMENCTFNKDVDFSNGKFLNNVYFNNSHFKGYADFHECEFEKTACFYGATFDETPNFSQAIFKENLNMVNTNLNFNFDDLNVKIEQEYEYFNKNKREENKKSLDKFANDFRDSFRLIKSALIKDNNLLDASNFHKYELYCKEIELESKKSNIFSKDWIDKWILKFYRHTSDHHTDLMRIIHWVIILIGYFSLTLFLGKYNCHLEIFFNNHSNNMPINLTNDFINTMVESKLIYLISFIAYIGICLKPIRLLIGYIGTFLIITINPKYIFGIASIFSNKYHFTYTENIIITIYSILMFLLLFSLQKTARKNSIVPH</sequence>
<keyword evidence="1" id="KW-1133">Transmembrane helix</keyword>
<name>A0ABZ3F7M1_9HELI</name>
<dbReference type="EMBL" id="CP145316">
    <property type="protein sequence ID" value="XAM18675.1"/>
    <property type="molecule type" value="Genomic_DNA"/>
</dbReference>
<feature type="transmembrane region" description="Helical" evidence="1">
    <location>
        <begin position="390"/>
        <end position="411"/>
    </location>
</feature>
<dbReference type="Pfam" id="PF13576">
    <property type="entry name" value="Pentapeptide_3"/>
    <property type="match status" value="1"/>
</dbReference>
<keyword evidence="1" id="KW-0812">Transmembrane</keyword>
<reference evidence="2 3" key="1">
    <citation type="submission" date="2024-02" db="EMBL/GenBank/DDBJ databases">
        <title>Genome and pathogenicity analysis of Helicobacter mastomyrinus isolated from mice.</title>
        <authorList>
            <person name="Zhu L."/>
        </authorList>
    </citation>
    <scope>NUCLEOTIDE SEQUENCE [LARGE SCALE GENOMIC DNA]</scope>
    <source>
        <strain evidence="2 3">Hm-17</strain>
    </source>
</reference>
<feature type="transmembrane region" description="Helical" evidence="1">
    <location>
        <begin position="347"/>
        <end position="365"/>
    </location>
</feature>
<evidence type="ECO:0000313" key="2">
    <source>
        <dbReference type="EMBL" id="XAM18675.1"/>
    </source>
</evidence>
<evidence type="ECO:0000256" key="1">
    <source>
        <dbReference type="SAM" id="Phobius"/>
    </source>
</evidence>
<protein>
    <submittedName>
        <fullName evidence="2">Pentapeptide repeat-containing protein</fullName>
    </submittedName>
</protein>
<gene>
    <name evidence="2" type="ORF">V3I05_03065</name>
</gene>
<organism evidence="2 3">
    <name type="scientific">Helicobacter mastomyrinus</name>
    <dbReference type="NCBI Taxonomy" id="287948"/>
    <lineage>
        <taxon>Bacteria</taxon>
        <taxon>Pseudomonadati</taxon>
        <taxon>Campylobacterota</taxon>
        <taxon>Epsilonproteobacteria</taxon>
        <taxon>Campylobacterales</taxon>
        <taxon>Helicobacteraceae</taxon>
        <taxon>Helicobacter</taxon>
    </lineage>
</organism>
<keyword evidence="1" id="KW-0472">Membrane</keyword>
<feature type="transmembrane region" description="Helical" evidence="1">
    <location>
        <begin position="418"/>
        <end position="443"/>
    </location>
</feature>
<proteinExistence type="predicted"/>
<accession>A0ABZ3F7M1</accession>
<feature type="transmembrane region" description="Helical" evidence="1">
    <location>
        <begin position="455"/>
        <end position="471"/>
    </location>
</feature>
<evidence type="ECO:0000313" key="3">
    <source>
        <dbReference type="Proteomes" id="UP001434737"/>
    </source>
</evidence>
<dbReference type="InterPro" id="IPR001646">
    <property type="entry name" value="5peptide_repeat"/>
</dbReference>
<dbReference type="Proteomes" id="UP001434737">
    <property type="component" value="Chromosome"/>
</dbReference>
<keyword evidence="3" id="KW-1185">Reference proteome</keyword>